<dbReference type="Proteomes" id="UP000612893">
    <property type="component" value="Unassembled WGS sequence"/>
</dbReference>
<sequence length="49" mass="5340">MWAVTLAAAILLAAFSYRVLERPSIALGHRLAARVSARPVTLRLRRPAG</sequence>
<organism evidence="1 2">
    <name type="scientific">Candidatus Nephthysia bennettiae</name>
    <dbReference type="NCBI Taxonomy" id="3127016"/>
    <lineage>
        <taxon>Bacteria</taxon>
        <taxon>Bacillati</taxon>
        <taxon>Candidatus Dormiibacterota</taxon>
        <taxon>Candidatus Dormibacteria</taxon>
        <taxon>Candidatus Dormibacterales</taxon>
        <taxon>Candidatus Dormibacteraceae</taxon>
        <taxon>Candidatus Nephthysia</taxon>
    </lineage>
</organism>
<dbReference type="EMBL" id="JAEKNR010000013">
    <property type="protein sequence ID" value="MBJ7596623.1"/>
    <property type="molecule type" value="Genomic_DNA"/>
</dbReference>
<keyword evidence="2" id="KW-1185">Reference proteome</keyword>
<dbReference type="RefSeq" id="WP_338198453.1">
    <property type="nucleotide sequence ID" value="NZ_JAEKNR010000013.1"/>
</dbReference>
<dbReference type="AlphaFoldDB" id="A0A934K4J7"/>
<reference evidence="1" key="1">
    <citation type="submission" date="2020-10" db="EMBL/GenBank/DDBJ databases">
        <title>Ca. Dormibacterota MAGs.</title>
        <authorList>
            <person name="Montgomery K."/>
        </authorList>
    </citation>
    <scope>NUCLEOTIDE SEQUENCE [LARGE SCALE GENOMIC DNA]</scope>
    <source>
        <strain evidence="1">SC8812_S17_10</strain>
    </source>
</reference>
<name>A0A934K4J7_9BACT</name>
<accession>A0A934K4J7</accession>
<gene>
    <name evidence="1" type="ORF">JF922_00845</name>
</gene>
<protein>
    <submittedName>
        <fullName evidence="1">Uncharacterized protein</fullName>
    </submittedName>
</protein>
<comment type="caution">
    <text evidence="1">The sequence shown here is derived from an EMBL/GenBank/DDBJ whole genome shotgun (WGS) entry which is preliminary data.</text>
</comment>
<proteinExistence type="predicted"/>
<evidence type="ECO:0000313" key="2">
    <source>
        <dbReference type="Proteomes" id="UP000612893"/>
    </source>
</evidence>
<evidence type="ECO:0000313" key="1">
    <source>
        <dbReference type="EMBL" id="MBJ7596623.1"/>
    </source>
</evidence>